<dbReference type="Proteomes" id="UP001309876">
    <property type="component" value="Unassembled WGS sequence"/>
</dbReference>
<accession>A0AAN7SVA3</accession>
<reference evidence="2 3" key="1">
    <citation type="submission" date="2023-08" db="EMBL/GenBank/DDBJ databases">
        <title>Black Yeasts Isolated from many extreme environments.</title>
        <authorList>
            <person name="Coleine C."/>
            <person name="Stajich J.E."/>
            <person name="Selbmann L."/>
        </authorList>
    </citation>
    <scope>NUCLEOTIDE SEQUENCE [LARGE SCALE GENOMIC DNA]</scope>
    <source>
        <strain evidence="2 3">CCFEE 5910</strain>
    </source>
</reference>
<evidence type="ECO:0000313" key="3">
    <source>
        <dbReference type="Proteomes" id="UP001309876"/>
    </source>
</evidence>
<dbReference type="InterPro" id="IPR011333">
    <property type="entry name" value="SKP1/BTB/POZ_sf"/>
</dbReference>
<proteinExistence type="predicted"/>
<gene>
    <name evidence="2" type="ORF">LTR05_007543</name>
</gene>
<dbReference type="AlphaFoldDB" id="A0AAN7SVA3"/>
<dbReference type="CDD" id="cd18186">
    <property type="entry name" value="BTB_POZ_ZBTB_KLHL-like"/>
    <property type="match status" value="1"/>
</dbReference>
<dbReference type="InterPro" id="IPR000210">
    <property type="entry name" value="BTB/POZ_dom"/>
</dbReference>
<evidence type="ECO:0000259" key="1">
    <source>
        <dbReference type="PROSITE" id="PS50097"/>
    </source>
</evidence>
<dbReference type="SUPFAM" id="SSF54695">
    <property type="entry name" value="POZ domain"/>
    <property type="match status" value="1"/>
</dbReference>
<protein>
    <recommendedName>
        <fullName evidence="1">BTB domain-containing protein</fullName>
    </recommendedName>
</protein>
<keyword evidence="3" id="KW-1185">Reference proteome</keyword>
<organism evidence="2 3">
    <name type="scientific">Lithohypha guttulata</name>
    <dbReference type="NCBI Taxonomy" id="1690604"/>
    <lineage>
        <taxon>Eukaryota</taxon>
        <taxon>Fungi</taxon>
        <taxon>Dikarya</taxon>
        <taxon>Ascomycota</taxon>
        <taxon>Pezizomycotina</taxon>
        <taxon>Eurotiomycetes</taxon>
        <taxon>Chaetothyriomycetidae</taxon>
        <taxon>Chaetothyriales</taxon>
        <taxon>Trichomeriaceae</taxon>
        <taxon>Lithohypha</taxon>
    </lineage>
</organism>
<comment type="caution">
    <text evidence="2">The sequence shown here is derived from an EMBL/GenBank/DDBJ whole genome shotgun (WGS) entry which is preliminary data.</text>
</comment>
<dbReference type="EMBL" id="JAVRRJ010000008">
    <property type="protein sequence ID" value="KAK5082396.1"/>
    <property type="molecule type" value="Genomic_DNA"/>
</dbReference>
<dbReference type="Gene3D" id="3.30.710.10">
    <property type="entry name" value="Potassium Channel Kv1.1, Chain A"/>
    <property type="match status" value="1"/>
</dbReference>
<evidence type="ECO:0000313" key="2">
    <source>
        <dbReference type="EMBL" id="KAK5082396.1"/>
    </source>
</evidence>
<name>A0AAN7SVA3_9EURO</name>
<sequence length="251" mass="28757">MDSKPTMFASALAGKTIDFTNTFTIVLEDAGKRYVVYTNPFCTESLFFKRSLEQGFAEAQTREVVVREEQDDETFQHLINWVYGGTSTLQGGSSSPLIKSVDLNGTQLTKLYILADKFLIGNLKNDIVDRFRYLQIGQIQTGRIMDLQALETMPQRGPDSCQLKRLMIEYIASKFYHEARNCSDWWTTKDKAPFQAQLKTMSERHHGLALLVLTTTINVDKRTLHDQSECVYHEHPKGFEKCSRIYGVHHC</sequence>
<feature type="domain" description="BTB" evidence="1">
    <location>
        <begin position="21"/>
        <end position="91"/>
    </location>
</feature>
<dbReference type="PROSITE" id="PS50097">
    <property type="entry name" value="BTB"/>
    <property type="match status" value="1"/>
</dbReference>